<keyword evidence="2" id="KW-1185">Reference proteome</keyword>
<dbReference type="Proteomes" id="UP000594638">
    <property type="component" value="Unassembled WGS sequence"/>
</dbReference>
<name>A0A8S0TYJ9_OLEEU</name>
<organism evidence="1 2">
    <name type="scientific">Olea europaea subsp. europaea</name>
    <dbReference type="NCBI Taxonomy" id="158383"/>
    <lineage>
        <taxon>Eukaryota</taxon>
        <taxon>Viridiplantae</taxon>
        <taxon>Streptophyta</taxon>
        <taxon>Embryophyta</taxon>
        <taxon>Tracheophyta</taxon>
        <taxon>Spermatophyta</taxon>
        <taxon>Magnoliopsida</taxon>
        <taxon>eudicotyledons</taxon>
        <taxon>Gunneridae</taxon>
        <taxon>Pentapetalae</taxon>
        <taxon>asterids</taxon>
        <taxon>lamiids</taxon>
        <taxon>Lamiales</taxon>
        <taxon>Oleaceae</taxon>
        <taxon>Oleeae</taxon>
        <taxon>Olea</taxon>
    </lineage>
</organism>
<dbReference type="EMBL" id="CACTIH010007368">
    <property type="protein sequence ID" value="CAA3011407.1"/>
    <property type="molecule type" value="Genomic_DNA"/>
</dbReference>
<dbReference type="Gramene" id="OE9A062015T1">
    <property type="protein sequence ID" value="OE9A062015C1"/>
    <property type="gene ID" value="OE9A062015"/>
</dbReference>
<proteinExistence type="predicted"/>
<protein>
    <submittedName>
        <fullName evidence="1">Uncharacterized protein</fullName>
    </submittedName>
</protein>
<evidence type="ECO:0000313" key="2">
    <source>
        <dbReference type="Proteomes" id="UP000594638"/>
    </source>
</evidence>
<evidence type="ECO:0000313" key="1">
    <source>
        <dbReference type="EMBL" id="CAA3011407.1"/>
    </source>
</evidence>
<dbReference type="AlphaFoldDB" id="A0A8S0TYJ9"/>
<comment type="caution">
    <text evidence="1">The sequence shown here is derived from an EMBL/GenBank/DDBJ whole genome shotgun (WGS) entry which is preliminary data.</text>
</comment>
<gene>
    <name evidence="1" type="ORF">OLEA9_A062015</name>
</gene>
<sequence length="125" mass="14386">MEMVEPYMDVVPYNRRQQPLVSCANRSSKSQQPVNKSKTCILMIINGRLGHSSDIKDNNNNDFVDLLSRKQMMSFTIHYSMDPLTEPHKANFDPLMDESASAHMSPPHASDTYGHDICYYLYFHV</sequence>
<accession>A0A8S0TYJ9</accession>
<reference evidence="1 2" key="1">
    <citation type="submission" date="2019-12" db="EMBL/GenBank/DDBJ databases">
        <authorList>
            <person name="Alioto T."/>
            <person name="Alioto T."/>
            <person name="Gomez Garrido J."/>
        </authorList>
    </citation>
    <scope>NUCLEOTIDE SEQUENCE [LARGE SCALE GENOMIC DNA]</scope>
</reference>